<evidence type="ECO:0000256" key="6">
    <source>
        <dbReference type="PROSITE-ProRule" id="PRU01240"/>
    </source>
</evidence>
<evidence type="ECO:0000256" key="4">
    <source>
        <dbReference type="ARBA" id="ARBA00022825"/>
    </source>
</evidence>
<evidence type="ECO:0000256" key="7">
    <source>
        <dbReference type="SAM" id="Coils"/>
    </source>
</evidence>
<evidence type="ECO:0000259" key="10">
    <source>
        <dbReference type="Pfam" id="PF00082"/>
    </source>
</evidence>
<feature type="active site" description="Charge relay system" evidence="5 6">
    <location>
        <position position="284"/>
    </location>
</feature>
<evidence type="ECO:0000256" key="5">
    <source>
        <dbReference type="PIRSR" id="PIRSR015477-1"/>
    </source>
</evidence>
<feature type="chain" id="PRO_5006132085" evidence="9">
    <location>
        <begin position="32"/>
        <end position="1450"/>
    </location>
</feature>
<dbReference type="OrthoDB" id="9798386at2"/>
<organism evidence="11 12">
    <name type="scientific">Rossellomorea vietnamensis</name>
    <dbReference type="NCBI Taxonomy" id="218284"/>
    <lineage>
        <taxon>Bacteria</taxon>
        <taxon>Bacillati</taxon>
        <taxon>Bacillota</taxon>
        <taxon>Bacilli</taxon>
        <taxon>Bacillales</taxon>
        <taxon>Bacillaceae</taxon>
        <taxon>Rossellomorea</taxon>
    </lineage>
</organism>
<dbReference type="Gene3D" id="2.60.120.200">
    <property type="match status" value="1"/>
</dbReference>
<feature type="coiled-coil region" evidence="7">
    <location>
        <begin position="107"/>
        <end position="136"/>
    </location>
</feature>
<dbReference type="SUPFAM" id="SSF49899">
    <property type="entry name" value="Concanavalin A-like lectins/glucanases"/>
    <property type="match status" value="1"/>
</dbReference>
<dbReference type="Pfam" id="PF13620">
    <property type="entry name" value="CarboxypepD_reg"/>
    <property type="match status" value="1"/>
</dbReference>
<dbReference type="GO" id="GO:0006508">
    <property type="term" value="P:proteolysis"/>
    <property type="evidence" value="ECO:0007669"/>
    <property type="project" value="UniProtKB-KW"/>
</dbReference>
<dbReference type="Pfam" id="PF13715">
    <property type="entry name" value="CarbopepD_reg_2"/>
    <property type="match status" value="1"/>
</dbReference>
<dbReference type="InterPro" id="IPR000209">
    <property type="entry name" value="Peptidase_S8/S53_dom"/>
</dbReference>
<dbReference type="PANTHER" id="PTHR43399:SF4">
    <property type="entry name" value="CELL WALL-ASSOCIATED PROTEASE"/>
    <property type="match status" value="1"/>
</dbReference>
<feature type="signal peptide" evidence="9">
    <location>
        <begin position="1"/>
        <end position="31"/>
    </location>
</feature>
<dbReference type="EMBL" id="LIXZ01000006">
    <property type="protein sequence ID" value="KPL59664.1"/>
    <property type="molecule type" value="Genomic_DNA"/>
</dbReference>
<sequence>MSGRKRKARWLSIVLTLVMFVPLMFPFNAGAANTSQAALSKEKPSTSANESAKVSPQSKITTTLQEQFKKEKQVTYLVKFKDQVDTEAVAKKAAETAKKQKLSANSKKLLKRNMVVSELRAKALESQAEVKEYLAKEKKSGEVKEIKDFYVVNGMAVTSTKKVMEKISTFAQVEKILPNETRQIIQPAKAKASSSAVLDKESPKSPASIEWNIDRVGAPAVWEMGIDGAGTVIASIDTGVQWNHPALKEKYRGYDPQNPDSPDNEFNWFDATAGQSSPYDDQGHGTHTVGTMVGSEPDGSNQIGVAPGAKWIAVKAFTADGGTDVDLLEAGEWILAPKDAEGNPHPEMAPDVVNNSWGGGAGLDEWYRDMVSAWRAAEIFPEFSAGNTTLFNPGGPGSIANPANYPESFATGATDINDRLGSFSLQGPSPYEEIKPEIAAPGVNIRSSVPGGNYEGGWNGTSMAGPHVTAVAALLRQVDASLTVDEIEEILMSTAVPLTDGTFPESPNNGYGHGLVNAFDAVSSVMSGIGKVKGQVSKEGDDTEAPVISHDAPQEAFKEMNLPLQAEARDNVSVTNVTLNYQNQDGEWVEVEAGRTSGDYTSGTYEAVIPGEDLIEDQVTYKWVATDFGGNEVESDTYTVNLLPGITVGYEQDFEADPTGWTSYGPGNSWEWGVPANGPGNASSGEKVYATNLDGTYDNSANMSLQMPPIDLPEGESFLQFKQWHELERNYDYGHVFVSTDGEEWTQALRVNGNTEGWIDGEVDLSQYAGQRVYIAFNVTTDGSVTKQGWYLDDVKLSSESNLPAKKMNLGLKSKDEKSSSVSKKPSVNPAKITVENEVKKDDKTDASVPAPVLLPLQAEVSVLETGRSVYTNPANGSYEMTHAAGEFTLQASTYGYRSETQSVTIEADQTSTANFTLEEIPQGNITGTVTNEVTGEPVEGATVFVLEDAVVEPVETNANGEYELEAYEGDYTLKVVAPYYYSKELSVTVEGGEVTTADVSLEPFIGYPGEIGYDDGTAENARAFYDAGNGWAVKMSLEEGNDTALVTGGLFRFWDTEWPVPGGTEFQVAVYDASGPDGAPGKKIAGPFDGTALRNGEWTHVDLSEHGIMVEGDFYMVYIQSAPNPNAPGLGTDEDGEYAARSWQFVGGAWSLTPEDEGNYMIRATVNYEVTSPVITSPKDGSFTNKDSVTVEGTSAPTTTVHLFNGEEEVATADTGEDGTFSADVSLHDGENVLTAKAATEQGMTGPSEAVTVTLDQVKPELAITSPEDDMKTNREAITVKGTIADENLAWVKVNGEKATVKDGEFSHRILLNEGENVIEVLAKDKAGNKKKQRVTVLAKFGDIEIDNLLPAEDKELKKGESVKIEFDSEPGLDASFVIQMPLTNARSQVTNATELPMMETSEGHYEGYYTATSNVKTPGAVIEVKISDDYGNVTTQRAEGKLYINSKK</sequence>
<dbReference type="InterPro" id="IPR036852">
    <property type="entry name" value="Peptidase_S8/S53_dom_sf"/>
</dbReference>
<keyword evidence="9" id="KW-0732">Signal</keyword>
<comment type="similarity">
    <text evidence="1 6">Belongs to the peptidase S8 family.</text>
</comment>
<dbReference type="PRINTS" id="PR00723">
    <property type="entry name" value="SUBTILISIN"/>
</dbReference>
<dbReference type="SUPFAM" id="SSF52743">
    <property type="entry name" value="Subtilisin-like"/>
    <property type="match status" value="1"/>
</dbReference>
<dbReference type="GO" id="GO:0004252">
    <property type="term" value="F:serine-type endopeptidase activity"/>
    <property type="evidence" value="ECO:0007669"/>
    <property type="project" value="UniProtKB-UniRule"/>
</dbReference>
<dbReference type="Pfam" id="PF20773">
    <property type="entry name" value="InhA-like_MAM"/>
    <property type="match status" value="1"/>
</dbReference>
<feature type="domain" description="Peptidase S8/S53" evidence="10">
    <location>
        <begin position="228"/>
        <end position="514"/>
    </location>
</feature>
<dbReference type="InterPro" id="IPR013783">
    <property type="entry name" value="Ig-like_fold"/>
</dbReference>
<keyword evidence="4 6" id="KW-0720">Serine protease</keyword>
<accession>A0A0P6W3G6</accession>
<comment type="caution">
    <text evidence="11">The sequence shown here is derived from an EMBL/GenBank/DDBJ whole genome shotgun (WGS) entry which is preliminary data.</text>
</comment>
<proteinExistence type="inferred from homology"/>
<evidence type="ECO:0000256" key="3">
    <source>
        <dbReference type="ARBA" id="ARBA00022801"/>
    </source>
</evidence>
<feature type="compositionally biased region" description="Polar residues" evidence="8">
    <location>
        <begin position="45"/>
        <end position="58"/>
    </location>
</feature>
<feature type="region of interest" description="Disordered" evidence="8">
    <location>
        <begin position="38"/>
        <end position="58"/>
    </location>
</feature>
<gene>
    <name evidence="11" type="ORF">AM506_09350</name>
</gene>
<dbReference type="eggNOG" id="COG1404">
    <property type="taxonomic scope" value="Bacteria"/>
</dbReference>
<dbReference type="PROSITE" id="PS00138">
    <property type="entry name" value="SUBTILASE_SER"/>
    <property type="match status" value="1"/>
</dbReference>
<dbReference type="RefSeq" id="WP_060672236.1">
    <property type="nucleotide sequence ID" value="NZ_LIXZ01000006.1"/>
</dbReference>
<dbReference type="InterPro" id="IPR012103">
    <property type="entry name" value="Pept_S8A_Bpr"/>
</dbReference>
<dbReference type="InterPro" id="IPR033857">
    <property type="entry name" value="Bacillopeptidase_F"/>
</dbReference>
<dbReference type="InterPro" id="IPR008969">
    <property type="entry name" value="CarboxyPept-like_regulatory"/>
</dbReference>
<dbReference type="InterPro" id="IPR013320">
    <property type="entry name" value="ConA-like_dom_sf"/>
</dbReference>
<dbReference type="CDD" id="cd07481">
    <property type="entry name" value="Peptidases_S8_BacillopeptidaseF-like"/>
    <property type="match status" value="1"/>
</dbReference>
<reference evidence="11 12" key="1">
    <citation type="submission" date="2015-08" db="EMBL/GenBank/DDBJ databases">
        <title>Draft Genome Sequence of Bacillus vietnamensis UCD-SED5.</title>
        <authorList>
            <person name="Lee R.D."/>
            <person name="Jospin G."/>
            <person name="Lang J.M."/>
            <person name="Coil D.A."/>
            <person name="Eisen J.A."/>
        </authorList>
    </citation>
    <scope>NUCLEOTIDE SEQUENCE [LARGE SCALE GENOMIC DNA]</scope>
    <source>
        <strain evidence="11 12">UCD-SED5</strain>
    </source>
</reference>
<protein>
    <submittedName>
        <fullName evidence="11">Peptidase S8</fullName>
    </submittedName>
</protein>
<evidence type="ECO:0000313" key="12">
    <source>
        <dbReference type="Proteomes" id="UP000050398"/>
    </source>
</evidence>
<dbReference type="PATRIC" id="fig|218284.4.peg.3524"/>
<dbReference type="Proteomes" id="UP000050398">
    <property type="component" value="Unassembled WGS sequence"/>
</dbReference>
<dbReference type="Gene3D" id="2.60.40.10">
    <property type="entry name" value="Immunoglobulins"/>
    <property type="match status" value="2"/>
</dbReference>
<dbReference type="FunFam" id="3.40.50.200:FF:000043">
    <property type="entry name" value="Peptidase S8"/>
    <property type="match status" value="1"/>
</dbReference>
<dbReference type="Pfam" id="PF00082">
    <property type="entry name" value="Peptidase_S8"/>
    <property type="match status" value="1"/>
</dbReference>
<keyword evidence="3 6" id="KW-0378">Hydrolase</keyword>
<dbReference type="InterPro" id="IPR023828">
    <property type="entry name" value="Peptidase_S8_Ser-AS"/>
</dbReference>
<dbReference type="eggNOG" id="COG4412">
    <property type="taxonomic scope" value="Bacteria"/>
</dbReference>
<dbReference type="Gene3D" id="3.40.50.200">
    <property type="entry name" value="Peptidase S8/S53 domain"/>
    <property type="match status" value="1"/>
</dbReference>
<keyword evidence="7" id="KW-0175">Coiled coil</keyword>
<dbReference type="PANTHER" id="PTHR43399">
    <property type="entry name" value="SUBTILISIN-RELATED"/>
    <property type="match status" value="1"/>
</dbReference>
<dbReference type="Gene3D" id="2.60.40.1120">
    <property type="entry name" value="Carboxypeptidase-like, regulatory domain"/>
    <property type="match status" value="2"/>
</dbReference>
<dbReference type="PIRSF" id="PIRSF015477">
    <property type="entry name" value="Bpr"/>
    <property type="match status" value="1"/>
</dbReference>
<evidence type="ECO:0000256" key="2">
    <source>
        <dbReference type="ARBA" id="ARBA00022670"/>
    </source>
</evidence>
<dbReference type="SUPFAM" id="SSF49464">
    <property type="entry name" value="Carboxypeptidase regulatory domain-like"/>
    <property type="match status" value="2"/>
</dbReference>
<name>A0A0P6W3G6_9BACI</name>
<dbReference type="InterPro" id="IPR051048">
    <property type="entry name" value="Peptidase_S8/S53_subtilisin"/>
</dbReference>
<feature type="active site" description="Charge relay system" evidence="5 6">
    <location>
        <position position="462"/>
    </location>
</feature>
<dbReference type="InterPro" id="IPR015500">
    <property type="entry name" value="Peptidase_S8_subtilisin-rel"/>
</dbReference>
<dbReference type="PROSITE" id="PS51892">
    <property type="entry name" value="SUBTILASE"/>
    <property type="match status" value="1"/>
</dbReference>
<evidence type="ECO:0000256" key="1">
    <source>
        <dbReference type="ARBA" id="ARBA00011073"/>
    </source>
</evidence>
<evidence type="ECO:0000256" key="9">
    <source>
        <dbReference type="SAM" id="SignalP"/>
    </source>
</evidence>
<evidence type="ECO:0000313" key="11">
    <source>
        <dbReference type="EMBL" id="KPL59664.1"/>
    </source>
</evidence>
<feature type="active site" description="Charge relay system" evidence="5 6">
    <location>
        <position position="237"/>
    </location>
</feature>
<dbReference type="NCBIfam" id="NF038128">
    <property type="entry name" value="choice_anch_J"/>
    <property type="match status" value="1"/>
</dbReference>
<keyword evidence="2 6" id="KW-0645">Protease</keyword>
<dbReference type="Pfam" id="PF09136">
    <property type="entry name" value="Glucodextran_B"/>
    <property type="match status" value="2"/>
</dbReference>
<evidence type="ECO:0000256" key="8">
    <source>
        <dbReference type="SAM" id="MobiDB-lite"/>
    </source>
</evidence>